<evidence type="ECO:0000313" key="1">
    <source>
        <dbReference type="EMBL" id="KKK59245.1"/>
    </source>
</evidence>
<feature type="non-terminal residue" evidence="1">
    <location>
        <position position="1"/>
    </location>
</feature>
<protein>
    <submittedName>
        <fullName evidence="1">Uncharacterized protein</fullName>
    </submittedName>
</protein>
<dbReference type="AlphaFoldDB" id="A0A0F8XE58"/>
<organism evidence="1">
    <name type="scientific">marine sediment metagenome</name>
    <dbReference type="NCBI Taxonomy" id="412755"/>
    <lineage>
        <taxon>unclassified sequences</taxon>
        <taxon>metagenomes</taxon>
        <taxon>ecological metagenomes</taxon>
    </lineage>
</organism>
<name>A0A0F8XE58_9ZZZZ</name>
<comment type="caution">
    <text evidence="1">The sequence shown here is derived from an EMBL/GenBank/DDBJ whole genome shotgun (WGS) entry which is preliminary data.</text>
</comment>
<reference evidence="1" key="1">
    <citation type="journal article" date="2015" name="Nature">
        <title>Complex archaea that bridge the gap between prokaryotes and eukaryotes.</title>
        <authorList>
            <person name="Spang A."/>
            <person name="Saw J.H."/>
            <person name="Jorgensen S.L."/>
            <person name="Zaremba-Niedzwiedzka K."/>
            <person name="Martijn J."/>
            <person name="Lind A.E."/>
            <person name="van Eijk R."/>
            <person name="Schleper C."/>
            <person name="Guy L."/>
            <person name="Ettema T.J."/>
        </authorList>
    </citation>
    <scope>NUCLEOTIDE SEQUENCE</scope>
</reference>
<gene>
    <name evidence="1" type="ORF">LCGC14_3036320</name>
</gene>
<sequence>AQNGAALFLIDTALVQLGFDYCDIQAGSQDFISITGVEPGVSASQRFLHMSHCTVAASDLVDGGTIQGAHLDHCVMSVAVLFDGTMKNIEIIGGNYAITDQVWKNVPNNIGITGFHMSNVRLAHSGGNACFELGSATNRVTDVRLVDIHYVTSTSSSVFCNLGAANSNNNTGLVLDGLILDGPGSGTAITIDTDYQAVSIGAISFRDWSTNYSGPTGVGGDHGLLSGLGDDDHTQYALLAGRSGGQTLIGGTASGNDLTLQSTSNATRGDILILSGQGLVVGHTAQIDFGAIPEFQVLGTATPDSSMGFAAFSSTAAVGPDIRFLKSLGTTIGSNVLVVDGNRLGRIRFQGADGNDF</sequence>
<feature type="non-terminal residue" evidence="1">
    <location>
        <position position="357"/>
    </location>
</feature>
<accession>A0A0F8XE58</accession>
<proteinExistence type="predicted"/>
<dbReference type="EMBL" id="LAZR01063577">
    <property type="protein sequence ID" value="KKK59245.1"/>
    <property type="molecule type" value="Genomic_DNA"/>
</dbReference>